<evidence type="ECO:0000256" key="2">
    <source>
        <dbReference type="SAM" id="MobiDB-lite"/>
    </source>
</evidence>
<feature type="region of interest" description="Disordered" evidence="2">
    <location>
        <begin position="1"/>
        <end position="47"/>
    </location>
</feature>
<feature type="compositionally biased region" description="Polar residues" evidence="2">
    <location>
        <begin position="199"/>
        <end position="210"/>
    </location>
</feature>
<sequence length="222" mass="24853">METPPKRRAMALPPKSQTKATPTKPVTKQVGKNASKNDGVKASKSVSDDAVKNFPKNVEALVNRKIKLLRLEKEQKEMAAVIEQVEKKIEQKRANAVYLKDKEAAVKEAAREYGNIPLKVMRDSVDHAIRQLQFFQEQGYALPDGYDGDATPMEGGDNEESEDSTSIKREEDEEDEAGDMGEEDKHCSEGPQRDRSASESRSTCLSTHCSNCGYHLRWKPEN</sequence>
<evidence type="ECO:0000313" key="4">
    <source>
        <dbReference type="Proteomes" id="UP001521785"/>
    </source>
</evidence>
<evidence type="ECO:0000313" key="3">
    <source>
        <dbReference type="EMBL" id="KAL1599529.1"/>
    </source>
</evidence>
<reference evidence="3 4" key="1">
    <citation type="submission" date="2024-02" db="EMBL/GenBank/DDBJ databases">
        <title>De novo assembly and annotation of 12 fungi associated with fruit tree decline syndrome in Ontario, Canada.</title>
        <authorList>
            <person name="Sulman M."/>
            <person name="Ellouze W."/>
            <person name="Ilyukhin E."/>
        </authorList>
    </citation>
    <scope>NUCLEOTIDE SEQUENCE [LARGE SCALE GENOMIC DNA]</scope>
    <source>
        <strain evidence="3 4">M42-189</strain>
    </source>
</reference>
<feature type="coiled-coil region" evidence="1">
    <location>
        <begin position="68"/>
        <end position="102"/>
    </location>
</feature>
<comment type="caution">
    <text evidence="3">The sequence shown here is derived from an EMBL/GenBank/DDBJ whole genome shotgun (WGS) entry which is preliminary data.</text>
</comment>
<feature type="region of interest" description="Disordered" evidence="2">
    <location>
        <begin position="140"/>
        <end position="212"/>
    </location>
</feature>
<dbReference type="Proteomes" id="UP001521785">
    <property type="component" value="Unassembled WGS sequence"/>
</dbReference>
<feature type="compositionally biased region" description="Acidic residues" evidence="2">
    <location>
        <begin position="171"/>
        <end position="182"/>
    </location>
</feature>
<feature type="compositionally biased region" description="Polar residues" evidence="2">
    <location>
        <begin position="15"/>
        <end position="36"/>
    </location>
</feature>
<feature type="compositionally biased region" description="Basic and acidic residues" evidence="2">
    <location>
        <begin position="183"/>
        <end position="198"/>
    </location>
</feature>
<proteinExistence type="predicted"/>
<accession>A0ABR3R524</accession>
<keyword evidence="1" id="KW-0175">Coiled coil</keyword>
<name>A0ABR3R524_9PLEO</name>
<evidence type="ECO:0000256" key="1">
    <source>
        <dbReference type="SAM" id="Coils"/>
    </source>
</evidence>
<feature type="compositionally biased region" description="Basic and acidic residues" evidence="2">
    <location>
        <begin position="38"/>
        <end position="47"/>
    </location>
</feature>
<gene>
    <name evidence="3" type="ORF">SLS60_007332</name>
</gene>
<dbReference type="EMBL" id="JAKJXO020000010">
    <property type="protein sequence ID" value="KAL1599529.1"/>
    <property type="molecule type" value="Genomic_DNA"/>
</dbReference>
<protein>
    <submittedName>
        <fullName evidence="3">Uncharacterized protein</fullName>
    </submittedName>
</protein>
<organism evidence="3 4">
    <name type="scientific">Paraconiothyrium brasiliense</name>
    <dbReference type="NCBI Taxonomy" id="300254"/>
    <lineage>
        <taxon>Eukaryota</taxon>
        <taxon>Fungi</taxon>
        <taxon>Dikarya</taxon>
        <taxon>Ascomycota</taxon>
        <taxon>Pezizomycotina</taxon>
        <taxon>Dothideomycetes</taxon>
        <taxon>Pleosporomycetidae</taxon>
        <taxon>Pleosporales</taxon>
        <taxon>Massarineae</taxon>
        <taxon>Didymosphaeriaceae</taxon>
        <taxon>Paraconiothyrium</taxon>
    </lineage>
</organism>
<keyword evidence="4" id="KW-1185">Reference proteome</keyword>